<dbReference type="EMBL" id="JACYTQ010000001">
    <property type="protein sequence ID" value="MBD8487696.1"/>
    <property type="molecule type" value="Genomic_DNA"/>
</dbReference>
<dbReference type="Proteomes" id="UP000647133">
    <property type="component" value="Unassembled WGS sequence"/>
</dbReference>
<evidence type="ECO:0000313" key="1">
    <source>
        <dbReference type="EMBL" id="MBD8487696.1"/>
    </source>
</evidence>
<organism evidence="1 2">
    <name type="scientific">Echinicola arenosa</name>
    <dbReference type="NCBI Taxonomy" id="2774144"/>
    <lineage>
        <taxon>Bacteria</taxon>
        <taxon>Pseudomonadati</taxon>
        <taxon>Bacteroidota</taxon>
        <taxon>Cytophagia</taxon>
        <taxon>Cytophagales</taxon>
        <taxon>Cyclobacteriaceae</taxon>
        <taxon>Echinicola</taxon>
    </lineage>
</organism>
<name>A0ABR9AG44_9BACT</name>
<evidence type="ECO:0000313" key="2">
    <source>
        <dbReference type="Proteomes" id="UP000647133"/>
    </source>
</evidence>
<proteinExistence type="predicted"/>
<protein>
    <submittedName>
        <fullName evidence="1">Uncharacterized protein</fullName>
    </submittedName>
</protein>
<reference evidence="1 2" key="1">
    <citation type="submission" date="2020-09" db="EMBL/GenBank/DDBJ databases">
        <title>Echinicola sp. CAU 1574 isolated from sand of Sido Beach.</title>
        <authorList>
            <person name="Kim W."/>
        </authorList>
    </citation>
    <scope>NUCLEOTIDE SEQUENCE [LARGE SCALE GENOMIC DNA]</scope>
    <source>
        <strain evidence="1 2">CAU 1574</strain>
    </source>
</reference>
<dbReference type="RefSeq" id="WP_192008068.1">
    <property type="nucleotide sequence ID" value="NZ_JACYTQ010000001.1"/>
</dbReference>
<sequence>MISITETEIAPKIFIEIDVHKRQWSVRNLFKHAHHIIFNQSAPAGNPKDLP</sequence>
<comment type="caution">
    <text evidence="1">The sequence shown here is derived from an EMBL/GenBank/DDBJ whole genome shotgun (WGS) entry which is preliminary data.</text>
</comment>
<accession>A0ABR9AG44</accession>
<keyword evidence="2" id="KW-1185">Reference proteome</keyword>
<gene>
    <name evidence="1" type="ORF">IFO69_02935</name>
</gene>